<dbReference type="Pfam" id="PF00583">
    <property type="entry name" value="Acetyltransf_1"/>
    <property type="match status" value="1"/>
</dbReference>
<keyword evidence="5" id="KW-1185">Reference proteome</keyword>
<keyword evidence="2 4" id="KW-0012">Acyltransferase</keyword>
<name>A0A0P1F823_THAGE</name>
<feature type="domain" description="N-acetyltransferase" evidence="3">
    <location>
        <begin position="1"/>
        <end position="162"/>
    </location>
</feature>
<dbReference type="PANTHER" id="PTHR43072">
    <property type="entry name" value="N-ACETYLTRANSFERASE"/>
    <property type="match status" value="1"/>
</dbReference>
<gene>
    <name evidence="4" type="primary">yncA_2</name>
    <name evidence="4" type="ORF">TG4357_01051</name>
</gene>
<proteinExistence type="predicted"/>
<sequence>MTIRDARPKDADAVADIWNHIIRDTAATFTTLEKTPQDLIADIAAKQAEGKAFLVVEQAGQVAGFATYFQFRGGPGYRHTMEHTIHIAPQAQGQGLGRDLMIALEDHARATGVHSLFAGVSGDNPGGVGFHAALGYREIARLPQVGRKFERWMDLVLMQKIL</sequence>
<keyword evidence="1 4" id="KW-0808">Transferase</keyword>
<organism evidence="4 5">
    <name type="scientific">Thalassovita gelatinovora</name>
    <name type="common">Thalassobius gelatinovorus</name>
    <dbReference type="NCBI Taxonomy" id="53501"/>
    <lineage>
        <taxon>Bacteria</taxon>
        <taxon>Pseudomonadati</taxon>
        <taxon>Pseudomonadota</taxon>
        <taxon>Alphaproteobacteria</taxon>
        <taxon>Rhodobacterales</taxon>
        <taxon>Roseobacteraceae</taxon>
        <taxon>Thalassovita</taxon>
    </lineage>
</organism>
<evidence type="ECO:0000256" key="1">
    <source>
        <dbReference type="ARBA" id="ARBA00022679"/>
    </source>
</evidence>
<dbReference type="CDD" id="cd04301">
    <property type="entry name" value="NAT_SF"/>
    <property type="match status" value="1"/>
</dbReference>
<dbReference type="PROSITE" id="PS51186">
    <property type="entry name" value="GNAT"/>
    <property type="match status" value="1"/>
</dbReference>
<dbReference type="SUPFAM" id="SSF55729">
    <property type="entry name" value="Acyl-CoA N-acyltransferases (Nat)"/>
    <property type="match status" value="1"/>
</dbReference>
<dbReference type="Gene3D" id="3.40.630.30">
    <property type="match status" value="1"/>
</dbReference>
<accession>A0A0P1F823</accession>
<dbReference type="EC" id="2.3.1.-" evidence="4"/>
<protein>
    <submittedName>
        <fullName evidence="4">N-acyltransferase YncA</fullName>
        <ecNumber evidence="4">2.3.1.-</ecNumber>
    </submittedName>
</protein>
<dbReference type="OrthoDB" id="5459937at2"/>
<evidence type="ECO:0000256" key="2">
    <source>
        <dbReference type="ARBA" id="ARBA00023315"/>
    </source>
</evidence>
<dbReference type="EMBL" id="CYSA01000015">
    <property type="protein sequence ID" value="CUH64072.1"/>
    <property type="molecule type" value="Genomic_DNA"/>
</dbReference>
<dbReference type="InterPro" id="IPR000182">
    <property type="entry name" value="GNAT_dom"/>
</dbReference>
<evidence type="ECO:0000313" key="5">
    <source>
        <dbReference type="Proteomes" id="UP000051587"/>
    </source>
</evidence>
<dbReference type="InterPro" id="IPR016181">
    <property type="entry name" value="Acyl_CoA_acyltransferase"/>
</dbReference>
<dbReference type="Proteomes" id="UP000051587">
    <property type="component" value="Unassembled WGS sequence"/>
</dbReference>
<dbReference type="RefSeq" id="WP_058261825.1">
    <property type="nucleotide sequence ID" value="NZ_CP051181.1"/>
</dbReference>
<dbReference type="AlphaFoldDB" id="A0A0P1F823"/>
<evidence type="ECO:0000259" key="3">
    <source>
        <dbReference type="PROSITE" id="PS51186"/>
    </source>
</evidence>
<dbReference type="STRING" id="53501.SAMN04488043_10992"/>
<reference evidence="4 5" key="1">
    <citation type="submission" date="2015-09" db="EMBL/GenBank/DDBJ databases">
        <authorList>
            <consortium name="Swine Surveillance"/>
        </authorList>
    </citation>
    <scope>NUCLEOTIDE SEQUENCE [LARGE SCALE GENOMIC DNA]</scope>
    <source>
        <strain evidence="4 5">CECT 4357</strain>
    </source>
</reference>
<dbReference type="GO" id="GO:0016747">
    <property type="term" value="F:acyltransferase activity, transferring groups other than amino-acyl groups"/>
    <property type="evidence" value="ECO:0007669"/>
    <property type="project" value="InterPro"/>
</dbReference>
<dbReference type="PANTHER" id="PTHR43072:SF23">
    <property type="entry name" value="UPF0039 PROTEIN C11D3.02C"/>
    <property type="match status" value="1"/>
</dbReference>
<evidence type="ECO:0000313" key="4">
    <source>
        <dbReference type="EMBL" id="CUH64072.1"/>
    </source>
</evidence>